<dbReference type="SUPFAM" id="SSF51735">
    <property type="entry name" value="NAD(P)-binding Rossmann-fold domains"/>
    <property type="match status" value="1"/>
</dbReference>
<dbReference type="EMBL" id="JANBTW010000005">
    <property type="protein sequence ID" value="KAJ2680445.1"/>
    <property type="molecule type" value="Genomic_DNA"/>
</dbReference>
<evidence type="ECO:0000259" key="1">
    <source>
        <dbReference type="Pfam" id="PF13460"/>
    </source>
</evidence>
<sequence>MHIAILGATRNVGKAFVEQAISKEDTEITILVRNPEKLTYTEEQLSKITVVKGDALVKDDVVKTIGNADIVLFTLGARIGILKTAPDTGIESAGAQVVIDAIKEKRAANPPRFIMVSSTGAGGLYDVPYLLRPLYIIALHTPHNNKAVAEDAIKKSSIPFTIVRPALFTNGETTKKYRAGLDVSGYTISRNDLAHFILEECVIEGKYRNESPSIAY</sequence>
<organism evidence="2 3">
    <name type="scientific">Coemansia spiralis</name>
    <dbReference type="NCBI Taxonomy" id="417178"/>
    <lineage>
        <taxon>Eukaryota</taxon>
        <taxon>Fungi</taxon>
        <taxon>Fungi incertae sedis</taxon>
        <taxon>Zoopagomycota</taxon>
        <taxon>Kickxellomycotina</taxon>
        <taxon>Kickxellomycetes</taxon>
        <taxon>Kickxellales</taxon>
        <taxon>Kickxellaceae</taxon>
        <taxon>Coemansia</taxon>
    </lineage>
</organism>
<gene>
    <name evidence="2" type="ORF">GGI25_000737</name>
</gene>
<proteinExistence type="predicted"/>
<name>A0A9W8L0V2_9FUNG</name>
<dbReference type="Proteomes" id="UP001151518">
    <property type="component" value="Unassembled WGS sequence"/>
</dbReference>
<evidence type="ECO:0000313" key="2">
    <source>
        <dbReference type="EMBL" id="KAJ2680445.1"/>
    </source>
</evidence>
<comment type="caution">
    <text evidence="2">The sequence shown here is derived from an EMBL/GenBank/DDBJ whole genome shotgun (WGS) entry which is preliminary data.</text>
</comment>
<dbReference type="InterPro" id="IPR036291">
    <property type="entry name" value="NAD(P)-bd_dom_sf"/>
</dbReference>
<protein>
    <recommendedName>
        <fullName evidence="1">NAD(P)-binding domain-containing protein</fullName>
    </recommendedName>
</protein>
<dbReference type="PANTHER" id="PTHR15020:SF50">
    <property type="entry name" value="UPF0659 PROTEIN YMR090W"/>
    <property type="match status" value="1"/>
</dbReference>
<dbReference type="Gene3D" id="3.40.50.720">
    <property type="entry name" value="NAD(P)-binding Rossmann-like Domain"/>
    <property type="match status" value="1"/>
</dbReference>
<dbReference type="AlphaFoldDB" id="A0A9W8L0V2"/>
<evidence type="ECO:0000313" key="3">
    <source>
        <dbReference type="Proteomes" id="UP001151518"/>
    </source>
</evidence>
<dbReference type="Pfam" id="PF13460">
    <property type="entry name" value="NAD_binding_10"/>
    <property type="match status" value="1"/>
</dbReference>
<reference evidence="2" key="1">
    <citation type="submission" date="2022-07" db="EMBL/GenBank/DDBJ databases">
        <title>Phylogenomic reconstructions and comparative analyses of Kickxellomycotina fungi.</title>
        <authorList>
            <person name="Reynolds N.K."/>
            <person name="Stajich J.E."/>
            <person name="Barry K."/>
            <person name="Grigoriev I.V."/>
            <person name="Crous P."/>
            <person name="Smith M.E."/>
        </authorList>
    </citation>
    <scope>NUCLEOTIDE SEQUENCE</scope>
    <source>
        <strain evidence="2">NRRL 3115</strain>
    </source>
</reference>
<dbReference type="PANTHER" id="PTHR15020">
    <property type="entry name" value="FLAVIN REDUCTASE-RELATED"/>
    <property type="match status" value="1"/>
</dbReference>
<dbReference type="OrthoDB" id="63935at2759"/>
<dbReference type="InterPro" id="IPR016040">
    <property type="entry name" value="NAD(P)-bd_dom"/>
</dbReference>
<accession>A0A9W8L0V2</accession>
<feature type="domain" description="NAD(P)-binding" evidence="1">
    <location>
        <begin position="7"/>
        <end position="199"/>
    </location>
</feature>